<sequence length="308" mass="35039">MGRTRGAPLDQLIVASRQIDVQRANTEIKVARLYKIRADLLHFNVTASGKHGEDSYQVRIRLENWMEELTQTQRSWIAAVKRILLGNVSIDCQCGRYQFWYRYVATAGNFAIAPYEKDFPKIRNPQLTGCCCKHQLKALAALKSPTIQAQLAKQLQAQAESEGFAGDNTDSFLTKEDREALERARPRDVDKAAAMQVINKMKQAKRVFKRQIKDPKYIKKLEKELAELRKQLGNQQAKVSTSKAQAKKAIEQRQEKAKTANRDQMKAMLRAELDRAKLYGADKESALKVFAKMNNVPLAEAQQLAKEM</sequence>
<feature type="coiled-coil region" evidence="1">
    <location>
        <begin position="218"/>
        <end position="263"/>
    </location>
</feature>
<organism evidence="2">
    <name type="scientific">Vibrio vulnificus</name>
    <dbReference type="NCBI Taxonomy" id="672"/>
    <lineage>
        <taxon>Bacteria</taxon>
        <taxon>Pseudomonadati</taxon>
        <taxon>Pseudomonadota</taxon>
        <taxon>Gammaproteobacteria</taxon>
        <taxon>Vibrionales</taxon>
        <taxon>Vibrionaceae</taxon>
        <taxon>Vibrio</taxon>
    </lineage>
</organism>
<dbReference type="AlphaFoldDB" id="A0AAI8ZKP0"/>
<reference evidence="2" key="2">
    <citation type="submission" date="2014-01" db="EMBL/GenBank/DDBJ databases">
        <authorList>
            <person name="Hammerl J."/>
        </authorList>
    </citation>
    <scope>NUCLEOTIDE SEQUENCE</scope>
    <source>
        <strain evidence="2">48/10</strain>
        <plasmid evidence="2">p48/10</plasmid>
    </source>
</reference>
<evidence type="ECO:0000256" key="1">
    <source>
        <dbReference type="SAM" id="Coils"/>
    </source>
</evidence>
<reference evidence="2" key="1">
    <citation type="journal article" date="2014" name="Genome Announc.">
        <title>Complete Nucleotide Sequence of pVv01, a P1-Like Plasmid Prophage of Vibrio vulnificus.</title>
        <authorList>
            <person name="Hammerl J.A."/>
            <person name="Klevanskaa K."/>
            <person name="Strauch E."/>
            <person name="Hertwig S."/>
        </authorList>
    </citation>
    <scope>NUCLEOTIDE SEQUENCE</scope>
    <source>
        <strain evidence="2">48/10</strain>
    </source>
</reference>
<proteinExistence type="predicted"/>
<keyword evidence="1" id="KW-0175">Coiled coil</keyword>
<name>A0AAI8ZKP0_VIBVL</name>
<evidence type="ECO:0000313" key="2">
    <source>
        <dbReference type="EMBL" id="CDM12434.1"/>
    </source>
</evidence>
<dbReference type="EMBL" id="HG803186">
    <property type="protein sequence ID" value="CDM12434.1"/>
    <property type="molecule type" value="Genomic_DNA"/>
</dbReference>
<accession>A0AAI8ZKP0</accession>
<geneLocation type="plasmid" evidence="2">
    <name>p48/10</name>
</geneLocation>
<dbReference type="RefSeq" id="WP_032071956.1">
    <property type="nucleotide sequence ID" value="NC_025128.1"/>
</dbReference>
<protein>
    <submittedName>
        <fullName evidence="2">Tail stability protein (P1-like gp25)</fullName>
    </submittedName>
</protein>
<keyword evidence="2" id="KW-0614">Plasmid</keyword>